<comment type="caution">
    <text evidence="5">The sequence shown here is derived from an EMBL/GenBank/DDBJ whole genome shotgun (WGS) entry which is preliminary data.</text>
</comment>
<keyword evidence="3" id="KW-0804">Transcription</keyword>
<dbReference type="Pfam" id="PF00392">
    <property type="entry name" value="GntR"/>
    <property type="match status" value="1"/>
</dbReference>
<dbReference type="SUPFAM" id="SSF46785">
    <property type="entry name" value="Winged helix' DNA-binding domain"/>
    <property type="match status" value="1"/>
</dbReference>
<feature type="domain" description="HTH gntR-type" evidence="4">
    <location>
        <begin position="8"/>
        <end position="76"/>
    </location>
</feature>
<dbReference type="EMBL" id="BAAARW010000003">
    <property type="protein sequence ID" value="GAA2404571.1"/>
    <property type="molecule type" value="Genomic_DNA"/>
</dbReference>
<keyword evidence="2" id="KW-0238">DNA-binding</keyword>
<evidence type="ECO:0000256" key="3">
    <source>
        <dbReference type="ARBA" id="ARBA00023163"/>
    </source>
</evidence>
<sequence>MVELDGDAPLRVQLADLIAGRISDGTYPPKTAIPSGAELAAECDVSPRTATEAVKILKARGLVRGVPGKAVIVKADALNVLSSAAPESEQKESGPDGE</sequence>
<dbReference type="PANTHER" id="PTHR44846:SF1">
    <property type="entry name" value="MANNOSYL-D-GLYCERATE TRANSPORT_METABOLISM SYSTEM REPRESSOR MNGR-RELATED"/>
    <property type="match status" value="1"/>
</dbReference>
<dbReference type="InterPro" id="IPR050679">
    <property type="entry name" value="Bact_HTH_transcr_reg"/>
</dbReference>
<evidence type="ECO:0000259" key="4">
    <source>
        <dbReference type="PROSITE" id="PS50949"/>
    </source>
</evidence>
<dbReference type="InterPro" id="IPR036388">
    <property type="entry name" value="WH-like_DNA-bd_sf"/>
</dbReference>
<dbReference type="SMART" id="SM00345">
    <property type="entry name" value="HTH_GNTR"/>
    <property type="match status" value="1"/>
</dbReference>
<accession>A0ABP5VIX0</accession>
<gene>
    <name evidence="5" type="ORF">GCM10010191_10380</name>
</gene>
<dbReference type="InterPro" id="IPR036390">
    <property type="entry name" value="WH_DNA-bd_sf"/>
</dbReference>
<keyword evidence="6" id="KW-1185">Reference proteome</keyword>
<dbReference type="Gene3D" id="1.10.10.10">
    <property type="entry name" value="Winged helix-like DNA-binding domain superfamily/Winged helix DNA-binding domain"/>
    <property type="match status" value="1"/>
</dbReference>
<evidence type="ECO:0000256" key="2">
    <source>
        <dbReference type="ARBA" id="ARBA00023125"/>
    </source>
</evidence>
<keyword evidence="1" id="KW-0805">Transcription regulation</keyword>
<dbReference type="CDD" id="cd07377">
    <property type="entry name" value="WHTH_GntR"/>
    <property type="match status" value="1"/>
</dbReference>
<dbReference type="PANTHER" id="PTHR44846">
    <property type="entry name" value="MANNOSYL-D-GLYCERATE TRANSPORT/METABOLISM SYSTEM REPRESSOR MNGR-RELATED"/>
    <property type="match status" value="1"/>
</dbReference>
<organism evidence="5 6">
    <name type="scientific">Actinomadura vinacea</name>
    <dbReference type="NCBI Taxonomy" id="115336"/>
    <lineage>
        <taxon>Bacteria</taxon>
        <taxon>Bacillati</taxon>
        <taxon>Actinomycetota</taxon>
        <taxon>Actinomycetes</taxon>
        <taxon>Streptosporangiales</taxon>
        <taxon>Thermomonosporaceae</taxon>
        <taxon>Actinomadura</taxon>
    </lineage>
</organism>
<evidence type="ECO:0000256" key="1">
    <source>
        <dbReference type="ARBA" id="ARBA00023015"/>
    </source>
</evidence>
<dbReference type="RefSeq" id="WP_344587296.1">
    <property type="nucleotide sequence ID" value="NZ_BAAARW010000003.1"/>
</dbReference>
<reference evidence="6" key="1">
    <citation type="journal article" date="2019" name="Int. J. Syst. Evol. Microbiol.">
        <title>The Global Catalogue of Microorganisms (GCM) 10K type strain sequencing project: providing services to taxonomists for standard genome sequencing and annotation.</title>
        <authorList>
            <consortium name="The Broad Institute Genomics Platform"/>
            <consortium name="The Broad Institute Genome Sequencing Center for Infectious Disease"/>
            <person name="Wu L."/>
            <person name="Ma J."/>
        </authorList>
    </citation>
    <scope>NUCLEOTIDE SEQUENCE [LARGE SCALE GENOMIC DNA]</scope>
    <source>
        <strain evidence="6">JCM 3325</strain>
    </source>
</reference>
<dbReference type="InterPro" id="IPR000524">
    <property type="entry name" value="Tscrpt_reg_HTH_GntR"/>
</dbReference>
<name>A0ABP5VIX0_9ACTN</name>
<evidence type="ECO:0000313" key="5">
    <source>
        <dbReference type="EMBL" id="GAA2404571.1"/>
    </source>
</evidence>
<proteinExistence type="predicted"/>
<dbReference type="PROSITE" id="PS50949">
    <property type="entry name" value="HTH_GNTR"/>
    <property type="match status" value="1"/>
</dbReference>
<protein>
    <submittedName>
        <fullName evidence="5">GntR family transcriptional regulator</fullName>
    </submittedName>
</protein>
<dbReference type="Proteomes" id="UP001501231">
    <property type="component" value="Unassembled WGS sequence"/>
</dbReference>
<evidence type="ECO:0000313" key="6">
    <source>
        <dbReference type="Proteomes" id="UP001501231"/>
    </source>
</evidence>